<name>A0A9X9HZB9_NEISU</name>
<dbReference type="InterPro" id="IPR009363">
    <property type="entry name" value="Phage_Mu_Gp16"/>
</dbReference>
<reference evidence="1" key="1">
    <citation type="submission" date="2021-04" db="EMBL/GenBank/DDBJ databases">
        <title>Characterizing Neisseria spp. as novel respiratory pathobionts in bronchiectasis.</title>
        <authorList>
            <person name="Li L."/>
            <person name="Mac Aogain M."/>
            <person name="Xu T."/>
            <person name="Jaggi T.K."/>
            <person name="Chan L.Y."/>
            <person name="Keir H.R."/>
            <person name="Dicker A.J."/>
            <person name="Qu J."/>
            <person name="Liu Y."/>
            <person name="Chen H.S."/>
            <person name="Koh M.S."/>
            <person name="Ong T.H."/>
            <person name="Lim A.Y.H."/>
            <person name="Abisheganaden J."/>
            <person name="Low T.B."/>
            <person name="Oliver B.G."/>
            <person name="Tan N.S."/>
            <person name="Fang M."/>
            <person name="Chalmers J.D."/>
            <person name="Chotirmall S.H."/>
        </authorList>
    </citation>
    <scope>NUCLEOTIDE SEQUENCE</scope>
    <source>
        <strain evidence="1">TT0073</strain>
    </source>
</reference>
<dbReference type="Pfam" id="PF06252">
    <property type="entry name" value="GemA"/>
    <property type="match status" value="1"/>
</dbReference>
<evidence type="ECO:0000313" key="2">
    <source>
        <dbReference type="Proteomes" id="UP001057305"/>
    </source>
</evidence>
<accession>A0A9X9HZB9</accession>
<gene>
    <name evidence="1" type="ORF">KCG56_02225</name>
</gene>
<protein>
    <submittedName>
        <fullName evidence="1">Regulatory protein GemA</fullName>
    </submittedName>
</protein>
<dbReference type="EMBL" id="CP073116">
    <property type="protein sequence ID" value="UTG72298.1"/>
    <property type="molecule type" value="Genomic_DNA"/>
</dbReference>
<evidence type="ECO:0000313" key="1">
    <source>
        <dbReference type="EMBL" id="UTG72298.1"/>
    </source>
</evidence>
<proteinExistence type="predicted"/>
<dbReference type="RefSeq" id="WP_254321763.1">
    <property type="nucleotide sequence ID" value="NZ_CP073116.1"/>
</dbReference>
<dbReference type="Proteomes" id="UP001057305">
    <property type="component" value="Chromosome"/>
</dbReference>
<organism evidence="1 2">
    <name type="scientific">Neisseria subflava</name>
    <dbReference type="NCBI Taxonomy" id="28449"/>
    <lineage>
        <taxon>Bacteria</taxon>
        <taxon>Pseudomonadati</taxon>
        <taxon>Pseudomonadota</taxon>
        <taxon>Betaproteobacteria</taxon>
        <taxon>Neisseriales</taxon>
        <taxon>Neisseriaceae</taxon>
        <taxon>Neisseria</taxon>
    </lineage>
</organism>
<sequence>METAKAKKQRLIRLIHVGKTQLMMADSEYRTLLANISRGKTSSTKLSVDELELVVTALKARGFVVTTKAQAKSDKPDIKVRPAHPAVDGQIKKIRALWLELHGIGALRNPSELALGRFVKRMVGVDYHGWLDIDNAQKVIEHLKQWLLREERKLEVLSG</sequence>
<dbReference type="AlphaFoldDB" id="A0A9X9HZB9"/>